<evidence type="ECO:0000313" key="2">
    <source>
        <dbReference type="Proteomes" id="UP001299068"/>
    </source>
</evidence>
<dbReference type="Proteomes" id="UP001299068">
    <property type="component" value="Unassembled WGS sequence"/>
</dbReference>
<reference evidence="1 2" key="1">
    <citation type="journal article" date="2021" name="Cell Host Microbe">
        <title>in vivo commensal control of Clostridioides difficile virulence.</title>
        <authorList>
            <person name="Girinathan B.P."/>
            <person name="Dibenedetto N."/>
            <person name="Worley J.N."/>
            <person name="Peltier J."/>
            <person name="Arrieta-Ortiz M.L."/>
            <person name="Rupa Christinal Immanuel S."/>
            <person name="Lavin R."/>
            <person name="Delaney M.L."/>
            <person name="Cummins C."/>
            <person name="Hoffmann M."/>
            <person name="Luo Y."/>
            <person name="Gonzalez-Escalona N."/>
            <person name="Allard M."/>
            <person name="Onderdonk A.B."/>
            <person name="Gerber G.K."/>
            <person name="Sonenshein A.L."/>
            <person name="Baliga N."/>
            <person name="Dupuy B."/>
            <person name="Bry L."/>
        </authorList>
    </citation>
    <scope>NUCLEOTIDE SEQUENCE [LARGE SCALE GENOMIC DNA]</scope>
    <source>
        <strain evidence="1 2">DSM 599</strain>
    </source>
</reference>
<dbReference type="RefSeq" id="WP_221861149.1">
    <property type="nucleotide sequence ID" value="NZ_JAIKTU010000007.1"/>
</dbReference>
<gene>
    <name evidence="1" type="ORF">K5V21_10115</name>
</gene>
<dbReference type="InterPro" id="IPR011330">
    <property type="entry name" value="Glyco_hydro/deAcase_b/a-brl"/>
</dbReference>
<organism evidence="1 2">
    <name type="scientific">Clostridium sardiniense</name>
    <name type="common">Clostridium absonum</name>
    <dbReference type="NCBI Taxonomy" id="29369"/>
    <lineage>
        <taxon>Bacteria</taxon>
        <taxon>Bacillati</taxon>
        <taxon>Bacillota</taxon>
        <taxon>Clostridia</taxon>
        <taxon>Eubacteriales</taxon>
        <taxon>Clostridiaceae</taxon>
        <taxon>Clostridium</taxon>
    </lineage>
</organism>
<keyword evidence="2" id="KW-1185">Reference proteome</keyword>
<evidence type="ECO:0000313" key="1">
    <source>
        <dbReference type="EMBL" id="MBY0755808.1"/>
    </source>
</evidence>
<dbReference type="EMBL" id="JAIKTU010000007">
    <property type="protein sequence ID" value="MBY0755808.1"/>
    <property type="molecule type" value="Genomic_DNA"/>
</dbReference>
<name>A0ABS7KYY2_CLOSR</name>
<comment type="caution">
    <text evidence="1">The sequence shown here is derived from an EMBL/GenBank/DDBJ whole genome shotgun (WGS) entry which is preliminary data.</text>
</comment>
<sequence length="205" mass="23488">MKKKNKVIIILISILIGISSIAFAIALNSKEGRKVIDSQMKMKSNQSGVNDVVNTIIDVNYQTITSLEKNDDSNGYIIIDAEDGYIKNNIDNLLNLAEKNKVKLTFIENNEILNKDNPYYEKIEESGHTILPKHLDLKQIFNSNNIKIVENKQEINNKEHIDNKQDTVFYIELNDNVKDIKEINSNITNGIDKLKENGYRFKAFI</sequence>
<proteinExistence type="predicted"/>
<dbReference type="SUPFAM" id="SSF88713">
    <property type="entry name" value="Glycoside hydrolase/deacetylase"/>
    <property type="match status" value="1"/>
</dbReference>
<accession>A0ABS7KYY2</accession>
<protein>
    <submittedName>
        <fullName evidence="1">Uncharacterized protein</fullName>
    </submittedName>
</protein>